<reference evidence="2" key="1">
    <citation type="submission" date="2020-03" db="EMBL/GenBank/DDBJ databases">
        <title>Melopsittacus undulatus (budgerigar) genome, bMelUnd1, maternal haplotype with Z.</title>
        <authorList>
            <person name="Gedman G."/>
            <person name="Mountcastle J."/>
            <person name="Haase B."/>
            <person name="Formenti G."/>
            <person name="Wright T."/>
            <person name="Apodaca J."/>
            <person name="Pelan S."/>
            <person name="Chow W."/>
            <person name="Rhie A."/>
            <person name="Howe K."/>
            <person name="Fedrigo O."/>
            <person name="Jarvis E.D."/>
        </authorList>
    </citation>
    <scope>NUCLEOTIDE SEQUENCE [LARGE SCALE GENOMIC DNA]</scope>
</reference>
<dbReference type="AlphaFoldDB" id="A0A8V5FPP5"/>
<feature type="region of interest" description="Disordered" evidence="1">
    <location>
        <begin position="1"/>
        <end position="30"/>
    </location>
</feature>
<feature type="compositionally biased region" description="Acidic residues" evidence="1">
    <location>
        <begin position="74"/>
        <end position="100"/>
    </location>
</feature>
<evidence type="ECO:0000313" key="3">
    <source>
        <dbReference type="Proteomes" id="UP000694405"/>
    </source>
</evidence>
<name>A0A8V5FPP5_MELUD</name>
<accession>A0A8V5FPP5</accession>
<dbReference type="Proteomes" id="UP000694405">
    <property type="component" value="Chromosome 5"/>
</dbReference>
<reference evidence="2" key="3">
    <citation type="submission" date="2025-09" db="UniProtKB">
        <authorList>
            <consortium name="Ensembl"/>
        </authorList>
    </citation>
    <scope>IDENTIFICATION</scope>
</reference>
<protein>
    <submittedName>
        <fullName evidence="2">Uncharacterized protein</fullName>
    </submittedName>
</protein>
<organism evidence="2 3">
    <name type="scientific">Melopsittacus undulatus</name>
    <name type="common">Budgerigar</name>
    <name type="synonym">Psittacus undulatus</name>
    <dbReference type="NCBI Taxonomy" id="13146"/>
    <lineage>
        <taxon>Eukaryota</taxon>
        <taxon>Metazoa</taxon>
        <taxon>Chordata</taxon>
        <taxon>Craniata</taxon>
        <taxon>Vertebrata</taxon>
        <taxon>Euteleostomi</taxon>
        <taxon>Archelosauria</taxon>
        <taxon>Archosauria</taxon>
        <taxon>Dinosauria</taxon>
        <taxon>Saurischia</taxon>
        <taxon>Theropoda</taxon>
        <taxon>Coelurosauria</taxon>
        <taxon>Aves</taxon>
        <taxon>Neognathae</taxon>
        <taxon>Neoaves</taxon>
        <taxon>Telluraves</taxon>
        <taxon>Australaves</taxon>
        <taxon>Psittaciformes</taxon>
        <taxon>Psittaculidae</taxon>
        <taxon>Melopsittacus</taxon>
    </lineage>
</organism>
<keyword evidence="3" id="KW-1185">Reference proteome</keyword>
<reference evidence="2" key="2">
    <citation type="submission" date="2025-08" db="UniProtKB">
        <authorList>
            <consortium name="Ensembl"/>
        </authorList>
    </citation>
    <scope>IDENTIFICATION</scope>
</reference>
<feature type="region of interest" description="Disordered" evidence="1">
    <location>
        <begin position="44"/>
        <end position="163"/>
    </location>
</feature>
<evidence type="ECO:0000313" key="2">
    <source>
        <dbReference type="Ensembl" id="ENSMUNP00000027398.1"/>
    </source>
</evidence>
<sequence>QLSLPSGRLKPFPLVPSYYENGADTQKSTGKWCVEHPSRALRADTPYCPLGLLPPPSHPPCTGTSGRALPEPDPQPDLEQNPEPDPQPDLEQNPEPDPQPDLEQNPDPNPQPDLEQNPEPRPAAQPLSCQEGDGTPLAPPGFRTLRSRCPAAASGCPVPGQGRRSRRARVCVTPHITGITGGC</sequence>
<proteinExistence type="predicted"/>
<evidence type="ECO:0000256" key="1">
    <source>
        <dbReference type="SAM" id="MobiDB-lite"/>
    </source>
</evidence>
<dbReference type="Ensembl" id="ENSMUNT00000035612.1">
    <property type="protein sequence ID" value="ENSMUNP00000027398.1"/>
    <property type="gene ID" value="ENSMUNG00000019192.1"/>
</dbReference>